<sequence length="289" mass="32251">MFLLECCKDTLELLEVINMEMAIQHLCFPPRVQWQRLSVLRLPGFPMALDARDLQAAFPNLQHLSMPSPRMRIDGYRPQQGTDAGAWTALSSYTGHLGYLLALGGGCRVSRLFPCEEFSQWEEWAFAPALRAARPRYIALSLQDHRFAPLCEPALWAAAPELEYMALDFGNSGNPAELNGALAGLCIALRGTQITYMSLRFPSPTYHTNDDLLHSVMTSIRYAVGMGLSSLRYVEVDIHYGHHQVQGVHQLLAIRPPGGIATGVRTRDDIVFESLDVSRARSLKEVLAR</sequence>
<dbReference type="KEGG" id="gtr:GLOTRDRAFT_134126"/>
<evidence type="ECO:0000313" key="1">
    <source>
        <dbReference type="EMBL" id="EPQ50254.1"/>
    </source>
</evidence>
<keyword evidence="2" id="KW-1185">Reference proteome</keyword>
<organism evidence="1 2">
    <name type="scientific">Gloeophyllum trabeum (strain ATCC 11539 / FP-39264 / Madison 617)</name>
    <name type="common">Brown rot fungus</name>
    <dbReference type="NCBI Taxonomy" id="670483"/>
    <lineage>
        <taxon>Eukaryota</taxon>
        <taxon>Fungi</taxon>
        <taxon>Dikarya</taxon>
        <taxon>Basidiomycota</taxon>
        <taxon>Agaricomycotina</taxon>
        <taxon>Agaricomycetes</taxon>
        <taxon>Gloeophyllales</taxon>
        <taxon>Gloeophyllaceae</taxon>
        <taxon>Gloeophyllum</taxon>
    </lineage>
</organism>
<dbReference type="Proteomes" id="UP000030669">
    <property type="component" value="Unassembled WGS sequence"/>
</dbReference>
<dbReference type="HOGENOM" id="CLU_963300_0_0_1"/>
<protein>
    <recommendedName>
        <fullName evidence="3">F-box domain-containing protein</fullName>
    </recommendedName>
</protein>
<accession>S7RCW5</accession>
<evidence type="ECO:0008006" key="3">
    <source>
        <dbReference type="Google" id="ProtNLM"/>
    </source>
</evidence>
<proteinExistence type="predicted"/>
<dbReference type="EMBL" id="KB469320">
    <property type="protein sequence ID" value="EPQ50254.1"/>
    <property type="molecule type" value="Genomic_DNA"/>
</dbReference>
<reference evidence="1 2" key="1">
    <citation type="journal article" date="2012" name="Science">
        <title>The Paleozoic origin of enzymatic lignin decomposition reconstructed from 31 fungal genomes.</title>
        <authorList>
            <person name="Floudas D."/>
            <person name="Binder M."/>
            <person name="Riley R."/>
            <person name="Barry K."/>
            <person name="Blanchette R.A."/>
            <person name="Henrissat B."/>
            <person name="Martinez A.T."/>
            <person name="Otillar R."/>
            <person name="Spatafora J.W."/>
            <person name="Yadav J.S."/>
            <person name="Aerts A."/>
            <person name="Benoit I."/>
            <person name="Boyd A."/>
            <person name="Carlson A."/>
            <person name="Copeland A."/>
            <person name="Coutinho P.M."/>
            <person name="de Vries R.P."/>
            <person name="Ferreira P."/>
            <person name="Findley K."/>
            <person name="Foster B."/>
            <person name="Gaskell J."/>
            <person name="Glotzer D."/>
            <person name="Gorecki P."/>
            <person name="Heitman J."/>
            <person name="Hesse C."/>
            <person name="Hori C."/>
            <person name="Igarashi K."/>
            <person name="Jurgens J.A."/>
            <person name="Kallen N."/>
            <person name="Kersten P."/>
            <person name="Kohler A."/>
            <person name="Kuees U."/>
            <person name="Kumar T.K.A."/>
            <person name="Kuo A."/>
            <person name="LaButti K."/>
            <person name="Larrondo L.F."/>
            <person name="Lindquist E."/>
            <person name="Ling A."/>
            <person name="Lombard V."/>
            <person name="Lucas S."/>
            <person name="Lundell T."/>
            <person name="Martin R."/>
            <person name="McLaughlin D.J."/>
            <person name="Morgenstern I."/>
            <person name="Morin E."/>
            <person name="Murat C."/>
            <person name="Nagy L.G."/>
            <person name="Nolan M."/>
            <person name="Ohm R.A."/>
            <person name="Patyshakuliyeva A."/>
            <person name="Rokas A."/>
            <person name="Ruiz-Duenas F.J."/>
            <person name="Sabat G."/>
            <person name="Salamov A."/>
            <person name="Samejima M."/>
            <person name="Schmutz J."/>
            <person name="Slot J.C."/>
            <person name="St John F."/>
            <person name="Stenlid J."/>
            <person name="Sun H."/>
            <person name="Sun S."/>
            <person name="Syed K."/>
            <person name="Tsang A."/>
            <person name="Wiebenga A."/>
            <person name="Young D."/>
            <person name="Pisabarro A."/>
            <person name="Eastwood D.C."/>
            <person name="Martin F."/>
            <person name="Cullen D."/>
            <person name="Grigoriev I.V."/>
            <person name="Hibbett D.S."/>
        </authorList>
    </citation>
    <scope>NUCLEOTIDE SEQUENCE [LARGE SCALE GENOMIC DNA]</scope>
    <source>
        <strain evidence="1 2">ATCC 11539</strain>
    </source>
</reference>
<name>S7RCW5_GLOTA</name>
<gene>
    <name evidence="1" type="ORF">GLOTRDRAFT_134126</name>
</gene>
<evidence type="ECO:0000313" key="2">
    <source>
        <dbReference type="Proteomes" id="UP000030669"/>
    </source>
</evidence>
<dbReference type="GeneID" id="19302918"/>
<dbReference type="RefSeq" id="XP_007871301.1">
    <property type="nucleotide sequence ID" value="XM_007873110.1"/>
</dbReference>
<dbReference type="AlphaFoldDB" id="S7RCW5"/>